<dbReference type="OrthoDB" id="927798at2759"/>
<dbReference type="PANTHER" id="PTHR48047:SF229">
    <property type="entry name" value="UDP-GLYCOSYLTRANSFERASE 73C3-RELATED"/>
    <property type="match status" value="1"/>
</dbReference>
<dbReference type="AlphaFoldDB" id="A0A9N7RGW5"/>
<comment type="caution">
    <text evidence="2">The sequence shown here is derived from an EMBL/GenBank/DDBJ whole genome shotgun (WGS) entry which is preliminary data.</text>
</comment>
<evidence type="ECO:0000313" key="2">
    <source>
        <dbReference type="EMBL" id="CAA0830428.1"/>
    </source>
</evidence>
<keyword evidence="3" id="KW-1185">Reference proteome</keyword>
<evidence type="ECO:0000313" key="3">
    <source>
        <dbReference type="Proteomes" id="UP001153555"/>
    </source>
</evidence>
<comment type="similarity">
    <text evidence="1">Belongs to the UDP-glycosyltransferase family.</text>
</comment>
<accession>A0A9N7RGW5</accession>
<dbReference type="PANTHER" id="PTHR48047">
    <property type="entry name" value="GLYCOSYLTRANSFERASE"/>
    <property type="match status" value="1"/>
</dbReference>
<evidence type="ECO:0000256" key="1">
    <source>
        <dbReference type="ARBA" id="ARBA00009995"/>
    </source>
</evidence>
<dbReference type="SUPFAM" id="SSF53756">
    <property type="entry name" value="UDP-Glycosyltransferase/glycogen phosphorylase"/>
    <property type="match status" value="1"/>
</dbReference>
<reference evidence="2" key="1">
    <citation type="submission" date="2019-12" db="EMBL/GenBank/DDBJ databases">
        <authorList>
            <person name="Scholes J."/>
        </authorList>
    </citation>
    <scope>NUCLEOTIDE SEQUENCE</scope>
</reference>
<dbReference type="Gene3D" id="3.40.50.2000">
    <property type="entry name" value="Glycogen Phosphorylase B"/>
    <property type="match status" value="2"/>
</dbReference>
<name>A0A9N7RGW5_STRHE</name>
<organism evidence="2 3">
    <name type="scientific">Striga hermonthica</name>
    <name type="common">Purple witchweed</name>
    <name type="synonym">Buchnera hermonthica</name>
    <dbReference type="NCBI Taxonomy" id="68872"/>
    <lineage>
        <taxon>Eukaryota</taxon>
        <taxon>Viridiplantae</taxon>
        <taxon>Streptophyta</taxon>
        <taxon>Embryophyta</taxon>
        <taxon>Tracheophyta</taxon>
        <taxon>Spermatophyta</taxon>
        <taxon>Magnoliopsida</taxon>
        <taxon>eudicotyledons</taxon>
        <taxon>Gunneridae</taxon>
        <taxon>Pentapetalae</taxon>
        <taxon>asterids</taxon>
        <taxon>lamiids</taxon>
        <taxon>Lamiales</taxon>
        <taxon>Orobanchaceae</taxon>
        <taxon>Buchnereae</taxon>
        <taxon>Striga</taxon>
    </lineage>
</organism>
<gene>
    <name evidence="2" type="ORF">SHERM_25849</name>
</gene>
<protein>
    <submittedName>
        <fullName evidence="2">UDP-glycosyltransferase 73C1</fullName>
    </submittedName>
</protein>
<dbReference type="Proteomes" id="UP001153555">
    <property type="component" value="Unassembled WGS sequence"/>
</dbReference>
<dbReference type="GO" id="GO:0035251">
    <property type="term" value="F:UDP-glucosyltransferase activity"/>
    <property type="evidence" value="ECO:0007669"/>
    <property type="project" value="TreeGrafter"/>
</dbReference>
<proteinExistence type="inferred from homology"/>
<sequence length="144" mass="15800">MILMVDISRLLTKRGITVTILLSPKNHDRVKPTIERAVASGSCIRVSHFRFPSVEAGLPEGFESLEGILSLDVTVVATRLGIPTLVFHGTSCFAVVCMHLMKASNYFEDIAASDTEYFVLPELPDRIKITKAQIRGTAGKMPPE</sequence>
<dbReference type="EMBL" id="CACSLK010027829">
    <property type="protein sequence ID" value="CAA0830428.1"/>
    <property type="molecule type" value="Genomic_DNA"/>
</dbReference>